<protein>
    <recommendedName>
        <fullName evidence="1">ERCC4 domain-containing protein</fullName>
    </recommendedName>
</protein>
<dbReference type="GO" id="GO:0006259">
    <property type="term" value="P:DNA metabolic process"/>
    <property type="evidence" value="ECO:0007669"/>
    <property type="project" value="UniProtKB-ARBA"/>
</dbReference>
<comment type="caution">
    <text evidence="2">The sequence shown here is derived from an EMBL/GenBank/DDBJ whole genome shotgun (WGS) entry which is preliminary data.</text>
</comment>
<dbReference type="InterPro" id="IPR006166">
    <property type="entry name" value="ERCC4_domain"/>
</dbReference>
<feature type="domain" description="ERCC4" evidence="1">
    <location>
        <begin position="8"/>
        <end position="91"/>
    </location>
</feature>
<dbReference type="Pfam" id="PF02732">
    <property type="entry name" value="ERCC4"/>
    <property type="match status" value="1"/>
</dbReference>
<sequence length="113" mass="12671">MSKNSPIFIRIDTQEQRSGIPDLLSTMPQVLIEITPLHMGDYDVGGDPRRVFERKTATDFLISLAQGRLFEQLIALLESDFAPLLLLEGDPLRVTRSQMRPESIRGALTYIAG</sequence>
<evidence type="ECO:0000313" key="3">
    <source>
        <dbReference type="Proteomes" id="UP000246104"/>
    </source>
</evidence>
<dbReference type="SMART" id="SM00891">
    <property type="entry name" value="ERCC4"/>
    <property type="match status" value="1"/>
</dbReference>
<evidence type="ECO:0000313" key="2">
    <source>
        <dbReference type="EMBL" id="PWU23898.1"/>
    </source>
</evidence>
<reference evidence="2 3" key="1">
    <citation type="submission" date="2018-02" db="EMBL/GenBank/DDBJ databases">
        <title>Genomic Reconstructions from Amazon Rainforest and Pasture Soil Reveal Novel Insights into the Physiology of Candidate Phyla in Tropical Sites.</title>
        <authorList>
            <person name="Kroeger M.E."/>
            <person name="Delmont T."/>
            <person name="Eren A.M."/>
            <person name="Guo J."/>
            <person name="Meyer K.M."/>
            <person name="Khan K."/>
            <person name="Rodrigues J.L.M."/>
            <person name="Bohannan B.J.M."/>
            <person name="Tringe S."/>
            <person name="Borges C.D."/>
            <person name="Tiedje J."/>
            <person name="Tsai S.M."/>
            <person name="Nusslein K."/>
        </authorList>
    </citation>
    <scope>NUCLEOTIDE SEQUENCE [LARGE SCALE GENOMIC DNA]</scope>
    <source>
        <strain evidence="2">Amazon FNV 2010 28 9</strain>
    </source>
</reference>
<name>A0A317JR13_9BACT</name>
<gene>
    <name evidence="2" type="ORF">C5B42_01390</name>
</gene>
<evidence type="ECO:0000259" key="1">
    <source>
        <dbReference type="SMART" id="SM00891"/>
    </source>
</evidence>
<dbReference type="GO" id="GO:0004518">
    <property type="term" value="F:nuclease activity"/>
    <property type="evidence" value="ECO:0007669"/>
    <property type="project" value="InterPro"/>
</dbReference>
<dbReference type="SUPFAM" id="SSF52980">
    <property type="entry name" value="Restriction endonuclease-like"/>
    <property type="match status" value="1"/>
</dbReference>
<dbReference type="AlphaFoldDB" id="A0A317JR13"/>
<dbReference type="Gene3D" id="3.40.50.10130">
    <property type="match status" value="1"/>
</dbReference>
<dbReference type="GO" id="GO:0003677">
    <property type="term" value="F:DNA binding"/>
    <property type="evidence" value="ECO:0007669"/>
    <property type="project" value="InterPro"/>
</dbReference>
<proteinExistence type="predicted"/>
<organism evidence="2 3">
    <name type="scientific">Candidatus Cerribacteria bacterium 'Amazon FNV 2010 28 9'</name>
    <dbReference type="NCBI Taxonomy" id="2081795"/>
    <lineage>
        <taxon>Bacteria</taxon>
        <taxon>Candidatus Cerribacteria</taxon>
    </lineage>
</organism>
<accession>A0A317JR13</accession>
<dbReference type="EMBL" id="PSRQ01000020">
    <property type="protein sequence ID" value="PWU23898.1"/>
    <property type="molecule type" value="Genomic_DNA"/>
</dbReference>
<feature type="non-terminal residue" evidence="2">
    <location>
        <position position="113"/>
    </location>
</feature>
<dbReference type="InterPro" id="IPR011335">
    <property type="entry name" value="Restrct_endonuc-II-like"/>
</dbReference>
<dbReference type="Proteomes" id="UP000246104">
    <property type="component" value="Unassembled WGS sequence"/>
</dbReference>